<reference evidence="3 4" key="1">
    <citation type="submission" date="2017-09" db="EMBL/GenBank/DDBJ databases">
        <title>The Catabolism of 3,6-Dichlorosalicylic acid is Initiated by the Cytochrome P450 Monooxygenase DsmABC in Rhizorhabdus dicambivorans Ndbn-20.</title>
        <authorList>
            <person name="Na L."/>
        </authorList>
    </citation>
    <scope>NUCLEOTIDE SEQUENCE [LARGE SCALE GENOMIC DNA]</scope>
    <source>
        <strain evidence="3 4">Ndbn-20m</strain>
    </source>
</reference>
<dbReference type="GO" id="GO:0016779">
    <property type="term" value="F:nucleotidyltransferase activity"/>
    <property type="evidence" value="ECO:0007669"/>
    <property type="project" value="UniProtKB-ARBA"/>
</dbReference>
<keyword evidence="3" id="KW-0808">Transferase</keyword>
<gene>
    <name evidence="3" type="ORF">COO09_05340</name>
</gene>
<dbReference type="EMBL" id="NWUF01000004">
    <property type="protein sequence ID" value="PCE43383.1"/>
    <property type="molecule type" value="Genomic_DNA"/>
</dbReference>
<evidence type="ECO:0000259" key="2">
    <source>
        <dbReference type="Pfam" id="PF12804"/>
    </source>
</evidence>
<dbReference type="InterPro" id="IPR029044">
    <property type="entry name" value="Nucleotide-diphossugar_trans"/>
</dbReference>
<comment type="caution">
    <text evidence="3">The sequence shown here is derived from an EMBL/GenBank/DDBJ whole genome shotgun (WGS) entry which is preliminary data.</text>
</comment>
<keyword evidence="4" id="KW-1185">Reference proteome</keyword>
<feature type="domain" description="MobA-like NTP transferase" evidence="2">
    <location>
        <begin position="10"/>
        <end position="143"/>
    </location>
</feature>
<protein>
    <submittedName>
        <fullName evidence="3">Nucleotidyl transferase</fullName>
    </submittedName>
</protein>
<evidence type="ECO:0000313" key="3">
    <source>
        <dbReference type="EMBL" id="PCE43383.1"/>
    </source>
</evidence>
<dbReference type="InterPro" id="IPR025877">
    <property type="entry name" value="MobA-like_NTP_Trfase"/>
</dbReference>
<evidence type="ECO:0000313" key="4">
    <source>
        <dbReference type="Proteomes" id="UP000218934"/>
    </source>
</evidence>
<dbReference type="KEGG" id="rdi:CMV14_00305"/>
<dbReference type="Pfam" id="PF12804">
    <property type="entry name" value="NTP_transf_3"/>
    <property type="match status" value="1"/>
</dbReference>
<name>A0A2A4G069_9SPHN</name>
<accession>A0A2A4G069</accession>
<organism evidence="3 4">
    <name type="scientific">Rhizorhabdus dicambivorans</name>
    <dbReference type="NCBI Taxonomy" id="1850238"/>
    <lineage>
        <taxon>Bacteria</taxon>
        <taxon>Pseudomonadati</taxon>
        <taxon>Pseudomonadota</taxon>
        <taxon>Alphaproteobacteria</taxon>
        <taxon>Sphingomonadales</taxon>
        <taxon>Sphingomonadaceae</taxon>
        <taxon>Rhizorhabdus</taxon>
    </lineage>
</organism>
<dbReference type="SUPFAM" id="SSF53448">
    <property type="entry name" value="Nucleotide-diphospho-sugar transferases"/>
    <property type="match status" value="1"/>
</dbReference>
<evidence type="ECO:0000256" key="1">
    <source>
        <dbReference type="ARBA" id="ARBA00022842"/>
    </source>
</evidence>
<dbReference type="Proteomes" id="UP000218934">
    <property type="component" value="Unassembled WGS sequence"/>
</dbReference>
<dbReference type="Gene3D" id="3.90.550.10">
    <property type="entry name" value="Spore Coat Polysaccharide Biosynthesis Protein SpsA, Chain A"/>
    <property type="match status" value="1"/>
</dbReference>
<sequence length="274" mass="28433">MSRHDGGFTAIILAAQRAGQIDPLAEAVGLSHKCLVPIAGAPLIAHAAAALSATPGCRRLIVVVEPAMFMAVRQVLRDGPPPVDFVAAADNLADSVFAAADGIDGPMIVTTADNVLLTSGAVEAMLAALAGGAEVAVAMANKASVLAAHPEGQRRFYRFRDDDYSNCNLYAFGGGPAVKAAEAFRSGGQFAKKTSRLIAAVGLVNVLLMAMGRLSLKGALARLGKRLGLRLEPVLLADGAHAIDVDNERTYRCAALLLERREGLATDQVQARAA</sequence>
<proteinExistence type="predicted"/>
<dbReference type="RefSeq" id="WP_083215909.1">
    <property type="nucleotide sequence ID" value="NZ_CP023449.1"/>
</dbReference>
<keyword evidence="1" id="KW-0460">Magnesium</keyword>
<dbReference type="AlphaFoldDB" id="A0A2A4G069"/>
<dbReference type="OrthoDB" id="7400486at2"/>